<evidence type="ECO:0000256" key="1">
    <source>
        <dbReference type="SAM" id="MobiDB-lite"/>
    </source>
</evidence>
<feature type="region of interest" description="Disordered" evidence="1">
    <location>
        <begin position="74"/>
        <end position="127"/>
    </location>
</feature>
<evidence type="ECO:0000313" key="3">
    <source>
        <dbReference type="WBParaSite" id="jg4156"/>
    </source>
</evidence>
<name>A0A915EBQ4_9BILA</name>
<reference evidence="3" key="1">
    <citation type="submission" date="2022-11" db="UniProtKB">
        <authorList>
            <consortium name="WormBaseParasite"/>
        </authorList>
    </citation>
    <scope>IDENTIFICATION</scope>
</reference>
<evidence type="ECO:0000313" key="2">
    <source>
        <dbReference type="Proteomes" id="UP000887574"/>
    </source>
</evidence>
<sequence>MALVLYGRNVLDGAGVVEHYFRDSRKWLPTSETPCRLVGLENDDEQTTNVIQKARYDHGQTACTIRKHSSNYHVSSSSEMLSGASVRARVADESDSEDEVENTSPDVTECEKMSPCALSSPPAKRRK</sequence>
<protein>
    <submittedName>
        <fullName evidence="3">Uncharacterized protein</fullName>
    </submittedName>
</protein>
<proteinExistence type="predicted"/>
<keyword evidence="2" id="KW-1185">Reference proteome</keyword>
<dbReference type="Proteomes" id="UP000887574">
    <property type="component" value="Unplaced"/>
</dbReference>
<dbReference type="AlphaFoldDB" id="A0A915EBQ4"/>
<organism evidence="2 3">
    <name type="scientific">Ditylenchus dipsaci</name>
    <dbReference type="NCBI Taxonomy" id="166011"/>
    <lineage>
        <taxon>Eukaryota</taxon>
        <taxon>Metazoa</taxon>
        <taxon>Ecdysozoa</taxon>
        <taxon>Nematoda</taxon>
        <taxon>Chromadorea</taxon>
        <taxon>Rhabditida</taxon>
        <taxon>Tylenchina</taxon>
        <taxon>Tylenchomorpha</taxon>
        <taxon>Sphaerularioidea</taxon>
        <taxon>Anguinidae</taxon>
        <taxon>Anguininae</taxon>
        <taxon>Ditylenchus</taxon>
    </lineage>
</organism>
<dbReference type="WBParaSite" id="jg4156">
    <property type="protein sequence ID" value="jg4156"/>
    <property type="gene ID" value="jg4156"/>
</dbReference>
<accession>A0A915EBQ4</accession>